<dbReference type="InterPro" id="IPR029063">
    <property type="entry name" value="SAM-dependent_MTases_sf"/>
</dbReference>
<protein>
    <recommendedName>
        <fullName evidence="4">Methyltransferase</fullName>
    </recommendedName>
</protein>
<evidence type="ECO:0000313" key="3">
    <source>
        <dbReference type="Proteomes" id="UP000584931"/>
    </source>
</evidence>
<name>A0A7Y9XIA3_9ACTN</name>
<proteinExistence type="predicted"/>
<dbReference type="SUPFAM" id="SSF53335">
    <property type="entry name" value="S-adenosyl-L-methionine-dependent methyltransferases"/>
    <property type="match status" value="1"/>
</dbReference>
<dbReference type="AlphaFoldDB" id="A0A7Y9XIA3"/>
<evidence type="ECO:0000256" key="1">
    <source>
        <dbReference type="SAM" id="MobiDB-lite"/>
    </source>
</evidence>
<dbReference type="Proteomes" id="UP000584931">
    <property type="component" value="Unassembled WGS sequence"/>
</dbReference>
<evidence type="ECO:0000313" key="2">
    <source>
        <dbReference type="EMBL" id="NYH55105.1"/>
    </source>
</evidence>
<dbReference type="EMBL" id="JACCHL010000001">
    <property type="protein sequence ID" value="NYH55105.1"/>
    <property type="molecule type" value="Genomic_DNA"/>
</dbReference>
<dbReference type="Gene3D" id="3.40.50.150">
    <property type="entry name" value="Vaccinia Virus protein VP39"/>
    <property type="match status" value="1"/>
</dbReference>
<dbReference type="Pfam" id="PF13578">
    <property type="entry name" value="Methyltransf_24"/>
    <property type="match status" value="1"/>
</dbReference>
<evidence type="ECO:0008006" key="4">
    <source>
        <dbReference type="Google" id="ProtNLM"/>
    </source>
</evidence>
<gene>
    <name evidence="2" type="ORF">HNR06_004694</name>
</gene>
<accession>A0A7Y9XIA3</accession>
<feature type="compositionally biased region" description="Polar residues" evidence="1">
    <location>
        <begin position="256"/>
        <end position="273"/>
    </location>
</feature>
<sequence>MPHTPAIDLAHIQHLYRTHRDDLARVREHMRHHHTTTPGPHPHDIEAEITYLLLRAHTPAHTLQIGTGHGSTTTWILHALRDNGTGHLHSFDTHDHATRHVPTHLAHHRWTHTQGDPRTNTTHLPPHTDHLVLNPTQGSWFTRWYLNHLLPTLPAHTPTSVHGVFHHTHTPPYTEGALILTWLTNNTTGFFTASAARAPHTHRALYDLKTELGLATPIHPARHNPTIYFRLPPHPHHRATPPTTRHTKEGAKATTPAPSQDTTTQLSSASTPEASDPRNSRNRLTSRTPTTSAASATIREKFTG</sequence>
<feature type="compositionally biased region" description="Low complexity" evidence="1">
    <location>
        <begin position="285"/>
        <end position="297"/>
    </location>
</feature>
<organism evidence="2 3">
    <name type="scientific">Nocardiopsis sinuspersici</name>
    <dbReference type="NCBI Taxonomy" id="501010"/>
    <lineage>
        <taxon>Bacteria</taxon>
        <taxon>Bacillati</taxon>
        <taxon>Actinomycetota</taxon>
        <taxon>Actinomycetes</taxon>
        <taxon>Streptosporangiales</taxon>
        <taxon>Nocardiopsidaceae</taxon>
        <taxon>Nocardiopsis</taxon>
    </lineage>
</organism>
<feature type="region of interest" description="Disordered" evidence="1">
    <location>
        <begin position="228"/>
        <end position="304"/>
    </location>
</feature>
<comment type="caution">
    <text evidence="2">The sequence shown here is derived from an EMBL/GenBank/DDBJ whole genome shotgun (WGS) entry which is preliminary data.</text>
</comment>
<reference evidence="2 3" key="1">
    <citation type="submission" date="2020-07" db="EMBL/GenBank/DDBJ databases">
        <title>Sequencing the genomes of 1000 actinobacteria strains.</title>
        <authorList>
            <person name="Klenk H.-P."/>
        </authorList>
    </citation>
    <scope>NUCLEOTIDE SEQUENCE [LARGE SCALE GENOMIC DNA]</scope>
    <source>
        <strain evidence="2 3">DSM 45278</strain>
    </source>
</reference>